<dbReference type="EMBL" id="GGFM01011154">
    <property type="protein sequence ID" value="MBW31905.1"/>
    <property type="molecule type" value="Transcribed_RNA"/>
</dbReference>
<protein>
    <submittedName>
        <fullName evidence="1">Putative secreted peptide</fullName>
    </submittedName>
</protein>
<accession>A0A2M3ZTT3</accession>
<name>A0A2M3ZTT3_9DIPT</name>
<evidence type="ECO:0000313" key="1">
    <source>
        <dbReference type="EMBL" id="MBW31905.1"/>
    </source>
</evidence>
<dbReference type="AlphaFoldDB" id="A0A2M3ZTT3"/>
<sequence>MPCAWLCAGSVSEFSSSSCFASVYCTSEQPSSAKWYFRLCSDFLSSIFHFLRVVGGPGLLTMGGRFAQLAIIVEDR</sequence>
<organism evidence="1">
    <name type="scientific">Anopheles braziliensis</name>
    <dbReference type="NCBI Taxonomy" id="58242"/>
    <lineage>
        <taxon>Eukaryota</taxon>
        <taxon>Metazoa</taxon>
        <taxon>Ecdysozoa</taxon>
        <taxon>Arthropoda</taxon>
        <taxon>Hexapoda</taxon>
        <taxon>Insecta</taxon>
        <taxon>Pterygota</taxon>
        <taxon>Neoptera</taxon>
        <taxon>Endopterygota</taxon>
        <taxon>Diptera</taxon>
        <taxon>Nematocera</taxon>
        <taxon>Culicoidea</taxon>
        <taxon>Culicidae</taxon>
        <taxon>Anophelinae</taxon>
        <taxon>Anopheles</taxon>
    </lineage>
</organism>
<proteinExistence type="predicted"/>
<reference evidence="1" key="1">
    <citation type="submission" date="2018-01" db="EMBL/GenBank/DDBJ databases">
        <title>An insight into the sialome of Amazonian anophelines.</title>
        <authorList>
            <person name="Ribeiro J.M."/>
            <person name="Scarpassa V."/>
            <person name="Calvo E."/>
        </authorList>
    </citation>
    <scope>NUCLEOTIDE SEQUENCE</scope>
    <source>
        <tissue evidence="1">Salivary glands</tissue>
    </source>
</reference>